<dbReference type="OrthoDB" id="5043642at2759"/>
<dbReference type="GeneID" id="93653940"/>
<keyword evidence="1" id="KW-1133">Transmembrane helix</keyword>
<name>A0A8H7ZDZ3_9ASCO</name>
<keyword evidence="1" id="KW-0812">Transmembrane</keyword>
<keyword evidence="3" id="KW-1185">Reference proteome</keyword>
<sequence length="369" mass="42477">MLHLHVSASILVVITAIAYFIYSSSKPHHHRHTANVTPVDPGFNWQDQPPLPVRPFVGKRNFNPKIGVRNISKTPNDWLLIESTYSKVTTLKANSLKSNPHQTMHIHQDSRSIRAVQELYEVMFEFYLKRYPQYFKMDAKACMIENKINGSKFAKDPKKLDSHELLTNIGSNIEEDFVLLLKNDSTAGEEEEYILRSSIVGFPAGFDPSDLFDKPISYIHTLVPQYKTHLQNPMHKFFNNLKPTDLWVRHNWSIQTHGEYFTLNNHARQGDEVTKLNIDDIDFIDGCFLRCERQVLTRLPQSGAIVMTTRTYLTSLHQIKNEEGLGNELARGIDSLPQDMAYYKKRETWGDAVKEYLLTKEDTDGAPVN</sequence>
<comment type="caution">
    <text evidence="2">The sequence shown here is derived from an EMBL/GenBank/DDBJ whole genome shotgun (WGS) entry which is preliminary data.</text>
</comment>
<protein>
    <submittedName>
        <fullName evidence="2">Uncharacterized protein</fullName>
    </submittedName>
</protein>
<evidence type="ECO:0000313" key="3">
    <source>
        <dbReference type="Proteomes" id="UP000669133"/>
    </source>
</evidence>
<evidence type="ECO:0000256" key="1">
    <source>
        <dbReference type="SAM" id="Phobius"/>
    </source>
</evidence>
<organism evidence="2 3">
    <name type="scientific">Candida metapsilosis</name>
    <dbReference type="NCBI Taxonomy" id="273372"/>
    <lineage>
        <taxon>Eukaryota</taxon>
        <taxon>Fungi</taxon>
        <taxon>Dikarya</taxon>
        <taxon>Ascomycota</taxon>
        <taxon>Saccharomycotina</taxon>
        <taxon>Pichiomycetes</taxon>
        <taxon>Debaryomycetaceae</taxon>
        <taxon>Candida/Lodderomyces clade</taxon>
        <taxon>Candida</taxon>
    </lineage>
</organism>
<dbReference type="EMBL" id="JAEOAQ010000007">
    <property type="protein sequence ID" value="KAG5417675.1"/>
    <property type="molecule type" value="Genomic_DNA"/>
</dbReference>
<dbReference type="RefSeq" id="XP_067546791.1">
    <property type="nucleotide sequence ID" value="XM_067694475.1"/>
</dbReference>
<dbReference type="InterPro" id="IPR021848">
    <property type="entry name" value="HODM_asu-like"/>
</dbReference>
<reference evidence="2 3" key="1">
    <citation type="submission" date="2020-12" db="EMBL/GenBank/DDBJ databases">
        <title>Effect of drift, selection, and recombination on the evolution of hybrid genomes in Candida yeast pathogens.</title>
        <authorList>
            <person name="Mixao V."/>
            <person name="Ksiezopolska E."/>
            <person name="Saus E."/>
            <person name="Boekhout T."/>
            <person name="Gacser A."/>
            <person name="Gabaldon T."/>
        </authorList>
    </citation>
    <scope>NUCLEOTIDE SEQUENCE [LARGE SCALE GENOMIC DNA]</scope>
    <source>
        <strain evidence="2 3">BP57</strain>
    </source>
</reference>
<proteinExistence type="predicted"/>
<dbReference type="Pfam" id="PF11927">
    <property type="entry name" value="HODM_asu-like"/>
    <property type="match status" value="1"/>
</dbReference>
<gene>
    <name evidence="2" type="ORF">I9W82_005311</name>
</gene>
<dbReference type="AlphaFoldDB" id="A0A8H7ZDZ3"/>
<feature type="transmembrane region" description="Helical" evidence="1">
    <location>
        <begin position="6"/>
        <end position="22"/>
    </location>
</feature>
<keyword evidence="1" id="KW-0472">Membrane</keyword>
<accession>A0A8H7ZDZ3</accession>
<dbReference type="Proteomes" id="UP000669133">
    <property type="component" value="Unassembled WGS sequence"/>
</dbReference>
<evidence type="ECO:0000313" key="2">
    <source>
        <dbReference type="EMBL" id="KAG5417675.1"/>
    </source>
</evidence>